<dbReference type="PANTHER" id="PTHR10996:SF257">
    <property type="entry name" value="GLYOXYLATE REDUCTASE 1"/>
    <property type="match status" value="1"/>
</dbReference>
<dbReference type="GO" id="GO:0016618">
    <property type="term" value="F:hydroxypyruvate reductase [NAD(P)H] activity"/>
    <property type="evidence" value="ECO:0007669"/>
    <property type="project" value="TreeGrafter"/>
</dbReference>
<feature type="domain" description="D-isomer specific 2-hydroxyacid dehydrogenase NAD-binding" evidence="6">
    <location>
        <begin position="113"/>
        <end position="290"/>
    </location>
</feature>
<dbReference type="InterPro" id="IPR029753">
    <property type="entry name" value="D-isomer_DH_CS"/>
</dbReference>
<gene>
    <name evidence="7" type="ORF">NYP16_09085</name>
</gene>
<dbReference type="PANTHER" id="PTHR10996">
    <property type="entry name" value="2-HYDROXYACID DEHYDROGENASE-RELATED"/>
    <property type="match status" value="1"/>
</dbReference>
<name>A0A9X3Z7F3_9PROT</name>
<dbReference type="Proteomes" id="UP001141619">
    <property type="component" value="Unassembled WGS sequence"/>
</dbReference>
<dbReference type="GO" id="GO:0051287">
    <property type="term" value="F:NAD binding"/>
    <property type="evidence" value="ECO:0007669"/>
    <property type="project" value="InterPro"/>
</dbReference>
<evidence type="ECO:0000313" key="8">
    <source>
        <dbReference type="Proteomes" id="UP001141619"/>
    </source>
</evidence>
<evidence type="ECO:0000256" key="1">
    <source>
        <dbReference type="ARBA" id="ARBA00005854"/>
    </source>
</evidence>
<feature type="domain" description="D-isomer specific 2-hydroxyacid dehydrogenase catalytic" evidence="5">
    <location>
        <begin position="9"/>
        <end position="320"/>
    </location>
</feature>
<dbReference type="Pfam" id="PF00389">
    <property type="entry name" value="2-Hacid_dh"/>
    <property type="match status" value="1"/>
</dbReference>
<evidence type="ECO:0000256" key="4">
    <source>
        <dbReference type="RuleBase" id="RU003719"/>
    </source>
</evidence>
<dbReference type="SUPFAM" id="SSF52283">
    <property type="entry name" value="Formate/glycerate dehydrogenase catalytic domain-like"/>
    <property type="match status" value="1"/>
</dbReference>
<dbReference type="SUPFAM" id="SSF51735">
    <property type="entry name" value="NAD(P)-binding Rossmann-fold domains"/>
    <property type="match status" value="1"/>
</dbReference>
<reference evidence="7" key="2">
    <citation type="journal article" date="2023" name="Syst. Appl. Microbiol.">
        <title>Govania unica gen. nov., sp. nov., a rare biosphere bacterium that represents a novel family in the class Alphaproteobacteria.</title>
        <authorList>
            <person name="Vandamme P."/>
            <person name="Peeters C."/>
            <person name="Hettiarachchi A."/>
            <person name="Cnockaert M."/>
            <person name="Carlier A."/>
        </authorList>
    </citation>
    <scope>NUCLEOTIDE SEQUENCE</scope>
    <source>
        <strain evidence="7">LMG 31809</strain>
    </source>
</reference>
<comment type="caution">
    <text evidence="7">The sequence shown here is derived from an EMBL/GenBank/DDBJ whole genome shotgun (WGS) entry which is preliminary data.</text>
</comment>
<dbReference type="GO" id="GO:0005829">
    <property type="term" value="C:cytosol"/>
    <property type="evidence" value="ECO:0007669"/>
    <property type="project" value="TreeGrafter"/>
</dbReference>
<evidence type="ECO:0000259" key="6">
    <source>
        <dbReference type="Pfam" id="PF02826"/>
    </source>
</evidence>
<dbReference type="AlphaFoldDB" id="A0A9X3Z7F3"/>
<evidence type="ECO:0000256" key="2">
    <source>
        <dbReference type="ARBA" id="ARBA00023002"/>
    </source>
</evidence>
<keyword evidence="2 4" id="KW-0560">Oxidoreductase</keyword>
<dbReference type="Pfam" id="PF02826">
    <property type="entry name" value="2-Hacid_dh_C"/>
    <property type="match status" value="1"/>
</dbReference>
<keyword evidence="8" id="KW-1185">Reference proteome</keyword>
<protein>
    <submittedName>
        <fullName evidence="7">D-glycerate dehydrogenase</fullName>
    </submittedName>
</protein>
<dbReference type="InterPro" id="IPR006140">
    <property type="entry name" value="D-isomer_DH_NAD-bd"/>
</dbReference>
<dbReference type="PROSITE" id="PS00671">
    <property type="entry name" value="D_2_HYDROXYACID_DH_3"/>
    <property type="match status" value="1"/>
</dbReference>
<sequence>MSSVRRPHVFVTRPLPGRGLERLSAVAEVDVWREEGAPSHDVLLARAAEADGLLCMLTDRIDAGLLDACPRLRVIATCSVGYDHVDLAALTARDIPLGNTPGVLTDATADLAMALMLGAGRRITEAERFLRAGEWSEALRWDPLMFLGMDFRGATLGIAGFGAIGQAVASRARAFGMRVLAWSRSGTAADGVEAVSFERLLAESDVISIHVPLSAETRGLFDARVLAAMKPGAMLINTARGGIVDEAALAAALQTGHLSAAATDVFATEPVAMDSPLLAAPNIIVVPHIGSATLATRSRMADMSVDNLIAGLKGERMPNSPNGDQVRSRR</sequence>
<dbReference type="InterPro" id="IPR050223">
    <property type="entry name" value="D-isomer_2-hydroxyacid_DH"/>
</dbReference>
<dbReference type="PROSITE" id="PS00670">
    <property type="entry name" value="D_2_HYDROXYACID_DH_2"/>
    <property type="match status" value="1"/>
</dbReference>
<accession>A0A9X3Z7F3</accession>
<evidence type="ECO:0000256" key="3">
    <source>
        <dbReference type="ARBA" id="ARBA00023027"/>
    </source>
</evidence>
<dbReference type="InterPro" id="IPR036291">
    <property type="entry name" value="NAD(P)-bd_dom_sf"/>
</dbReference>
<evidence type="ECO:0000259" key="5">
    <source>
        <dbReference type="Pfam" id="PF00389"/>
    </source>
</evidence>
<dbReference type="EMBL" id="JANWOI010000003">
    <property type="protein sequence ID" value="MDA5194102.1"/>
    <property type="molecule type" value="Genomic_DNA"/>
</dbReference>
<keyword evidence="3" id="KW-0520">NAD</keyword>
<dbReference type="GO" id="GO:0030267">
    <property type="term" value="F:glyoxylate reductase (NADPH) activity"/>
    <property type="evidence" value="ECO:0007669"/>
    <property type="project" value="TreeGrafter"/>
</dbReference>
<dbReference type="CDD" id="cd05301">
    <property type="entry name" value="GDH"/>
    <property type="match status" value="1"/>
</dbReference>
<dbReference type="Gene3D" id="3.40.50.720">
    <property type="entry name" value="NAD(P)-binding Rossmann-like Domain"/>
    <property type="match status" value="2"/>
</dbReference>
<reference evidence="7" key="1">
    <citation type="submission" date="2022-08" db="EMBL/GenBank/DDBJ databases">
        <authorList>
            <person name="Vandamme P."/>
            <person name="Hettiarachchi A."/>
            <person name="Peeters C."/>
            <person name="Cnockaert M."/>
            <person name="Carlier A."/>
        </authorList>
    </citation>
    <scope>NUCLEOTIDE SEQUENCE</scope>
    <source>
        <strain evidence="7">LMG 31809</strain>
    </source>
</reference>
<evidence type="ECO:0000313" key="7">
    <source>
        <dbReference type="EMBL" id="MDA5194102.1"/>
    </source>
</evidence>
<dbReference type="InterPro" id="IPR006139">
    <property type="entry name" value="D-isomer_2_OHA_DH_cat_dom"/>
</dbReference>
<organism evidence="7 8">
    <name type="scientific">Govanella unica</name>
    <dbReference type="NCBI Taxonomy" id="2975056"/>
    <lineage>
        <taxon>Bacteria</taxon>
        <taxon>Pseudomonadati</taxon>
        <taxon>Pseudomonadota</taxon>
        <taxon>Alphaproteobacteria</taxon>
        <taxon>Emcibacterales</taxon>
        <taxon>Govanellaceae</taxon>
        <taxon>Govanella</taxon>
    </lineage>
</organism>
<proteinExistence type="inferred from homology"/>
<dbReference type="FunFam" id="3.40.50.720:FF:000203">
    <property type="entry name" value="D-3-phosphoglycerate dehydrogenase (SerA)"/>
    <property type="match status" value="1"/>
</dbReference>
<comment type="similarity">
    <text evidence="1 4">Belongs to the D-isomer specific 2-hydroxyacid dehydrogenase family.</text>
</comment>
<dbReference type="RefSeq" id="WP_274943808.1">
    <property type="nucleotide sequence ID" value="NZ_JANWOI010000003.1"/>
</dbReference>